<evidence type="ECO:0000256" key="13">
    <source>
        <dbReference type="RuleBase" id="RU003322"/>
    </source>
</evidence>
<dbReference type="Pfam" id="PF00012">
    <property type="entry name" value="HSP70"/>
    <property type="match status" value="2"/>
</dbReference>
<keyword evidence="7 13" id="KW-0067">ATP-binding</keyword>
<keyword evidence="5" id="KW-0597">Phosphoprotein</keyword>
<sequence length="560" mass="62841">MILGIDLGTTNSLAAVWRNGKVELIPNHFGEYLTPSAVGLSDEGELIVGKLAKERLITHPQSTQSRFKRFMGTQKKLRLGDKEYLAEELSSFVLRKLIEDAESYLGETVEEIVVSVPAYFNDEQRAATKVAGQLAGVKIDRIINEPSAAALALHRKRQEDATYLIIDFGGGTLDISIVDAFLNVIEIVTVAGDNHLGGEDFTQAIVDDFYSAWPTVRADISAEESAQLYQEAEKVKQTLDKEETASFRLMVGKEWFSYHLTQERFLAISKPLLNRIQKPIRRALRDAELTVEDVDDVILVGGNTKMPLIQNYLSYLLKRSVRIEVNQDQAIALGCGVLTGIKARNEDIKDMVLTDICPFTLGIEIVGDVMSPILERNAVLPSSKVGTYYTTQLGQTEIKLTILQGEEYRASNNIRLGTLDVQVPLNHKEYESVDVRFSYDINGILEVDVIVNSTGATYQKVFLRDNKQLSQEEIAERREHLASLKSHPKDQEVVQLLLSRGQRLFSDSTGNDRDFLTGCIRHYEEILETQDLRKIKKGTELFKRQLDAVEERIWGGGNGF</sequence>
<organism evidence="14 15">
    <name type="scientific">Streptococcus caledonicus</name>
    <dbReference type="NCBI Taxonomy" id="2614158"/>
    <lineage>
        <taxon>Bacteria</taxon>
        <taxon>Bacillati</taxon>
        <taxon>Bacillota</taxon>
        <taxon>Bacilli</taxon>
        <taxon>Lactobacillales</taxon>
        <taxon>Streptococcaceae</taxon>
        <taxon>Streptococcus</taxon>
    </lineage>
</organism>
<keyword evidence="9" id="KW-0143">Chaperone</keyword>
<dbReference type="PROSITE" id="PS00329">
    <property type="entry name" value="HSP70_2"/>
    <property type="match status" value="1"/>
</dbReference>
<proteinExistence type="inferred from homology"/>
<comment type="similarity">
    <text evidence="2 13">Belongs to the heat shock protein 70 family.</text>
</comment>
<evidence type="ECO:0000256" key="2">
    <source>
        <dbReference type="ARBA" id="ARBA00007381"/>
    </source>
</evidence>
<gene>
    <name evidence="14" type="ORF">ACFPQ3_05595</name>
</gene>
<evidence type="ECO:0000256" key="7">
    <source>
        <dbReference type="ARBA" id="ARBA00022840"/>
    </source>
</evidence>
<keyword evidence="6 13" id="KW-0547">Nucleotide-binding</keyword>
<accession>A0ABW0UFF9</accession>
<dbReference type="PRINTS" id="PR00301">
    <property type="entry name" value="HEATSHOCK70"/>
</dbReference>
<evidence type="ECO:0000256" key="10">
    <source>
        <dbReference type="ARBA" id="ARBA00030019"/>
    </source>
</evidence>
<evidence type="ECO:0000313" key="14">
    <source>
        <dbReference type="EMBL" id="MFC5631074.1"/>
    </source>
</evidence>
<dbReference type="Gene3D" id="3.90.640.10">
    <property type="entry name" value="Actin, Chain A, domain 4"/>
    <property type="match status" value="1"/>
</dbReference>
<evidence type="ECO:0000256" key="9">
    <source>
        <dbReference type="ARBA" id="ARBA00023186"/>
    </source>
</evidence>
<reference evidence="15" key="1">
    <citation type="journal article" date="2019" name="Int. J. Syst. Evol. Microbiol.">
        <title>The Global Catalogue of Microorganisms (GCM) 10K type strain sequencing project: providing services to taxonomists for standard genome sequencing and annotation.</title>
        <authorList>
            <consortium name="The Broad Institute Genomics Platform"/>
            <consortium name="The Broad Institute Genome Sequencing Center for Infectious Disease"/>
            <person name="Wu L."/>
            <person name="Ma J."/>
        </authorList>
    </citation>
    <scope>NUCLEOTIDE SEQUENCE [LARGE SCALE GENOMIC DNA]</scope>
    <source>
        <strain evidence="15">DT43</strain>
    </source>
</reference>
<evidence type="ECO:0000256" key="6">
    <source>
        <dbReference type="ARBA" id="ARBA00022741"/>
    </source>
</evidence>
<evidence type="ECO:0000256" key="11">
    <source>
        <dbReference type="ARBA" id="ARBA00030945"/>
    </source>
</evidence>
<dbReference type="Proteomes" id="UP001596110">
    <property type="component" value="Unassembled WGS sequence"/>
</dbReference>
<evidence type="ECO:0000256" key="4">
    <source>
        <dbReference type="ARBA" id="ARBA00017249"/>
    </source>
</evidence>
<comment type="function">
    <text evidence="1">Acts as a chaperone.</text>
</comment>
<evidence type="ECO:0000256" key="3">
    <source>
        <dbReference type="ARBA" id="ARBA00014415"/>
    </source>
</evidence>
<evidence type="ECO:0000256" key="1">
    <source>
        <dbReference type="ARBA" id="ARBA00002290"/>
    </source>
</evidence>
<dbReference type="InterPro" id="IPR018181">
    <property type="entry name" value="Heat_shock_70_CS"/>
</dbReference>
<evidence type="ECO:0000256" key="12">
    <source>
        <dbReference type="ARBA" id="ARBA00033103"/>
    </source>
</evidence>
<dbReference type="PANTHER" id="PTHR19375">
    <property type="entry name" value="HEAT SHOCK PROTEIN 70KDA"/>
    <property type="match status" value="1"/>
</dbReference>
<dbReference type="Gene3D" id="3.30.420.40">
    <property type="match status" value="2"/>
</dbReference>
<keyword evidence="8" id="KW-0346">Stress response</keyword>
<dbReference type="InterPro" id="IPR029047">
    <property type="entry name" value="HSP70_peptide-bd_sf"/>
</dbReference>
<dbReference type="RefSeq" id="WP_156806567.1">
    <property type="nucleotide sequence ID" value="NZ_JBHSOJ010000016.1"/>
</dbReference>
<dbReference type="PROSITE" id="PS00297">
    <property type="entry name" value="HSP70_1"/>
    <property type="match status" value="1"/>
</dbReference>
<dbReference type="InterPro" id="IPR043129">
    <property type="entry name" value="ATPase_NBD"/>
</dbReference>
<dbReference type="SUPFAM" id="SSF100920">
    <property type="entry name" value="Heat shock protein 70kD (HSP70), peptide-binding domain"/>
    <property type="match status" value="1"/>
</dbReference>
<dbReference type="InterPro" id="IPR013126">
    <property type="entry name" value="Hsp_70_fam"/>
</dbReference>
<evidence type="ECO:0000313" key="15">
    <source>
        <dbReference type="Proteomes" id="UP001596110"/>
    </source>
</evidence>
<dbReference type="SUPFAM" id="SSF53067">
    <property type="entry name" value="Actin-like ATPase domain"/>
    <property type="match status" value="2"/>
</dbReference>
<dbReference type="Gene3D" id="2.60.34.10">
    <property type="entry name" value="Substrate Binding Domain Of DNAk, Chain A, domain 1"/>
    <property type="match status" value="1"/>
</dbReference>
<name>A0ABW0UFF9_9STRE</name>
<comment type="caution">
    <text evidence="14">The sequence shown here is derived from an EMBL/GenBank/DDBJ whole genome shotgun (WGS) entry which is preliminary data.</text>
</comment>
<dbReference type="EMBL" id="JBHSOJ010000016">
    <property type="protein sequence ID" value="MFC5631074.1"/>
    <property type="molecule type" value="Genomic_DNA"/>
</dbReference>
<protein>
    <recommendedName>
        <fullName evidence="3">Chaperone protein DnaK</fullName>
    </recommendedName>
    <alternativeName>
        <fullName evidence="4">Chaperone protein dnaK</fullName>
    </alternativeName>
    <alternativeName>
        <fullName evidence="12">HSP70</fullName>
    </alternativeName>
    <alternativeName>
        <fullName evidence="11">Heat shock 70 kDa protein</fullName>
    </alternativeName>
    <alternativeName>
        <fullName evidence="10">Heat shock protein 70</fullName>
    </alternativeName>
</protein>
<evidence type="ECO:0000256" key="8">
    <source>
        <dbReference type="ARBA" id="ARBA00023016"/>
    </source>
</evidence>
<keyword evidence="15" id="KW-1185">Reference proteome</keyword>
<evidence type="ECO:0000256" key="5">
    <source>
        <dbReference type="ARBA" id="ARBA00022553"/>
    </source>
</evidence>